<gene>
    <name evidence="2" type="ORF">QJS10_CPA02g00329</name>
</gene>
<protein>
    <recommendedName>
        <fullName evidence="4">Transmembrane protein</fullName>
    </recommendedName>
</protein>
<dbReference type="PANTHER" id="PTHR34663:SF9">
    <property type="entry name" value="OS06G0637400 PROTEIN"/>
    <property type="match status" value="1"/>
</dbReference>
<feature type="signal peptide" evidence="1">
    <location>
        <begin position="1"/>
        <end position="27"/>
    </location>
</feature>
<keyword evidence="1" id="KW-0732">Signal</keyword>
<reference evidence="2" key="1">
    <citation type="journal article" date="2023" name="Nat. Commun.">
        <title>Diploid and tetraploid genomes of Acorus and the evolution of monocots.</title>
        <authorList>
            <person name="Ma L."/>
            <person name="Liu K.W."/>
            <person name="Li Z."/>
            <person name="Hsiao Y.Y."/>
            <person name="Qi Y."/>
            <person name="Fu T."/>
            <person name="Tang G.D."/>
            <person name="Zhang D."/>
            <person name="Sun W.H."/>
            <person name="Liu D.K."/>
            <person name="Li Y."/>
            <person name="Chen G.Z."/>
            <person name="Liu X.D."/>
            <person name="Liao X.Y."/>
            <person name="Jiang Y.T."/>
            <person name="Yu X."/>
            <person name="Hao Y."/>
            <person name="Huang J."/>
            <person name="Zhao X.W."/>
            <person name="Ke S."/>
            <person name="Chen Y.Y."/>
            <person name="Wu W.L."/>
            <person name="Hsu J.L."/>
            <person name="Lin Y.F."/>
            <person name="Huang M.D."/>
            <person name="Li C.Y."/>
            <person name="Huang L."/>
            <person name="Wang Z.W."/>
            <person name="Zhao X."/>
            <person name="Zhong W.Y."/>
            <person name="Peng D.H."/>
            <person name="Ahmad S."/>
            <person name="Lan S."/>
            <person name="Zhang J.S."/>
            <person name="Tsai W.C."/>
            <person name="Van de Peer Y."/>
            <person name="Liu Z.J."/>
        </authorList>
    </citation>
    <scope>NUCLEOTIDE SEQUENCE</scope>
    <source>
        <strain evidence="2">CP</strain>
    </source>
</reference>
<accession>A0AAV9FDJ6</accession>
<feature type="chain" id="PRO_5043731808" description="Transmembrane protein" evidence="1">
    <location>
        <begin position="28"/>
        <end position="84"/>
    </location>
</feature>
<keyword evidence="3" id="KW-1185">Reference proteome</keyword>
<evidence type="ECO:0000313" key="2">
    <source>
        <dbReference type="EMBL" id="KAK1323656.1"/>
    </source>
</evidence>
<sequence>MATKETKLVGFLMLILLISSFCFSARARPLYMFDEVKVGFVDEMSMLGVKSSGQDPGGKGHKLVAVDALEGIKNSGPSPGHGHN</sequence>
<dbReference type="GO" id="GO:0045087">
    <property type="term" value="P:innate immune response"/>
    <property type="evidence" value="ECO:0007669"/>
    <property type="project" value="InterPro"/>
</dbReference>
<comment type="caution">
    <text evidence="2">The sequence shown here is derived from an EMBL/GenBank/DDBJ whole genome shotgun (WGS) entry which is preliminary data.</text>
</comment>
<evidence type="ECO:0008006" key="4">
    <source>
        <dbReference type="Google" id="ProtNLM"/>
    </source>
</evidence>
<dbReference type="PANTHER" id="PTHR34663">
    <property type="entry name" value="OS06G0637400 PROTEIN"/>
    <property type="match status" value="1"/>
</dbReference>
<reference evidence="2" key="2">
    <citation type="submission" date="2023-06" db="EMBL/GenBank/DDBJ databases">
        <authorList>
            <person name="Ma L."/>
            <person name="Liu K.-W."/>
            <person name="Li Z."/>
            <person name="Hsiao Y.-Y."/>
            <person name="Qi Y."/>
            <person name="Fu T."/>
            <person name="Tang G."/>
            <person name="Zhang D."/>
            <person name="Sun W.-H."/>
            <person name="Liu D.-K."/>
            <person name="Li Y."/>
            <person name="Chen G.-Z."/>
            <person name="Liu X.-D."/>
            <person name="Liao X.-Y."/>
            <person name="Jiang Y.-T."/>
            <person name="Yu X."/>
            <person name="Hao Y."/>
            <person name="Huang J."/>
            <person name="Zhao X.-W."/>
            <person name="Ke S."/>
            <person name="Chen Y.-Y."/>
            <person name="Wu W.-L."/>
            <person name="Hsu J.-L."/>
            <person name="Lin Y.-F."/>
            <person name="Huang M.-D."/>
            <person name="Li C.-Y."/>
            <person name="Huang L."/>
            <person name="Wang Z.-W."/>
            <person name="Zhao X."/>
            <person name="Zhong W.-Y."/>
            <person name="Peng D.-H."/>
            <person name="Ahmad S."/>
            <person name="Lan S."/>
            <person name="Zhang J.-S."/>
            <person name="Tsai W.-C."/>
            <person name="Van De Peer Y."/>
            <person name="Liu Z.-J."/>
        </authorList>
    </citation>
    <scope>NUCLEOTIDE SEQUENCE</scope>
    <source>
        <strain evidence="2">CP</strain>
        <tissue evidence="2">Leaves</tissue>
    </source>
</reference>
<organism evidence="2 3">
    <name type="scientific">Acorus calamus</name>
    <name type="common">Sweet flag</name>
    <dbReference type="NCBI Taxonomy" id="4465"/>
    <lineage>
        <taxon>Eukaryota</taxon>
        <taxon>Viridiplantae</taxon>
        <taxon>Streptophyta</taxon>
        <taxon>Embryophyta</taxon>
        <taxon>Tracheophyta</taxon>
        <taxon>Spermatophyta</taxon>
        <taxon>Magnoliopsida</taxon>
        <taxon>Liliopsida</taxon>
        <taxon>Acoraceae</taxon>
        <taxon>Acorus</taxon>
    </lineage>
</organism>
<dbReference type="Proteomes" id="UP001180020">
    <property type="component" value="Unassembled WGS sequence"/>
</dbReference>
<proteinExistence type="predicted"/>
<dbReference type="InterPro" id="IPR044700">
    <property type="entry name" value="PIP2/PIPL1"/>
</dbReference>
<dbReference type="AlphaFoldDB" id="A0AAV9FDJ6"/>
<dbReference type="EMBL" id="JAUJYO010000002">
    <property type="protein sequence ID" value="KAK1323656.1"/>
    <property type="molecule type" value="Genomic_DNA"/>
</dbReference>
<evidence type="ECO:0000313" key="3">
    <source>
        <dbReference type="Proteomes" id="UP001180020"/>
    </source>
</evidence>
<name>A0AAV9FDJ6_ACOCL</name>
<dbReference type="GO" id="GO:0050793">
    <property type="term" value="P:regulation of developmental process"/>
    <property type="evidence" value="ECO:0007669"/>
    <property type="project" value="InterPro"/>
</dbReference>
<evidence type="ECO:0000256" key="1">
    <source>
        <dbReference type="SAM" id="SignalP"/>
    </source>
</evidence>